<dbReference type="Gene3D" id="3.20.20.120">
    <property type="entry name" value="Enolase-like C-terminal domain"/>
    <property type="match status" value="1"/>
</dbReference>
<feature type="region of interest" description="Disordered" evidence="12">
    <location>
        <begin position="1"/>
        <end position="27"/>
    </location>
</feature>
<dbReference type="InterPro" id="IPR020809">
    <property type="entry name" value="Enolase_CS"/>
</dbReference>
<dbReference type="GO" id="GO:0008270">
    <property type="term" value="F:zinc ion binding"/>
    <property type="evidence" value="ECO:0007669"/>
    <property type="project" value="InterPro"/>
</dbReference>
<dbReference type="PANTHER" id="PTHR11902">
    <property type="entry name" value="ENOLASE"/>
    <property type="match status" value="1"/>
</dbReference>
<dbReference type="GO" id="GO:0004634">
    <property type="term" value="F:phosphopyruvate hydratase activity"/>
    <property type="evidence" value="ECO:0007669"/>
    <property type="project" value="UniProtKB-EC"/>
</dbReference>
<dbReference type="HAMAP" id="MF_00318">
    <property type="entry name" value="Enolase"/>
    <property type="match status" value="1"/>
</dbReference>
<dbReference type="Pfam" id="PF04082">
    <property type="entry name" value="Fungal_trans"/>
    <property type="match status" value="1"/>
</dbReference>
<dbReference type="GO" id="GO:0000015">
    <property type="term" value="C:phosphopyruvate hydratase complex"/>
    <property type="evidence" value="ECO:0007669"/>
    <property type="project" value="InterPro"/>
</dbReference>
<keyword evidence="9" id="KW-0539">Nucleus</keyword>
<comment type="pathway">
    <text evidence="2">Carbohydrate degradation; glycolysis; pyruvate from D-glyceraldehyde 3-phosphate: step 4/5.</text>
</comment>
<accession>A0AA38Y5X2</accession>
<keyword evidence="6" id="KW-0460">Magnesium</keyword>
<dbReference type="CDD" id="cd03313">
    <property type="entry name" value="enolase"/>
    <property type="match status" value="1"/>
</dbReference>
<comment type="similarity">
    <text evidence="3">Belongs to the enolase family.</text>
</comment>
<evidence type="ECO:0000256" key="12">
    <source>
        <dbReference type="SAM" id="MobiDB-lite"/>
    </source>
</evidence>
<evidence type="ECO:0000256" key="2">
    <source>
        <dbReference type="ARBA" id="ARBA00005031"/>
    </source>
</evidence>
<dbReference type="EC" id="4.2.1.11" evidence="4"/>
<dbReference type="InterPro" id="IPR000941">
    <property type="entry name" value="Enolase"/>
</dbReference>
<reference evidence="16" key="1">
    <citation type="submission" date="2022-10" db="EMBL/GenBank/DDBJ databases">
        <title>Culturing micro-colonial fungi from biological soil crusts in the Mojave desert and describing Neophaeococcomyces mojavensis, and introducing the new genera and species Taxawa tesnikishii.</title>
        <authorList>
            <person name="Kurbessoian T."/>
            <person name="Stajich J.E."/>
        </authorList>
    </citation>
    <scope>NUCLEOTIDE SEQUENCE</scope>
    <source>
        <strain evidence="16">TK_35</strain>
    </source>
</reference>
<keyword evidence="8" id="KW-0456">Lyase</keyword>
<dbReference type="SUPFAM" id="SSF51604">
    <property type="entry name" value="Enolase C-terminal domain-like"/>
    <property type="match status" value="1"/>
</dbReference>
<dbReference type="InterPro" id="IPR029017">
    <property type="entry name" value="Enolase-like_N"/>
</dbReference>
<dbReference type="SFLD" id="SFLDS00001">
    <property type="entry name" value="Enolase"/>
    <property type="match status" value="1"/>
</dbReference>
<dbReference type="SFLD" id="SFLDF00002">
    <property type="entry name" value="enolase"/>
    <property type="match status" value="1"/>
</dbReference>
<dbReference type="InterPro" id="IPR020810">
    <property type="entry name" value="Enolase_C"/>
</dbReference>
<evidence type="ECO:0000256" key="3">
    <source>
        <dbReference type="ARBA" id="ARBA00009604"/>
    </source>
</evidence>
<comment type="caution">
    <text evidence="16">The sequence shown here is derived from an EMBL/GenBank/DDBJ whole genome shotgun (WGS) entry which is preliminary data.</text>
</comment>
<evidence type="ECO:0000256" key="5">
    <source>
        <dbReference type="ARBA" id="ARBA00017068"/>
    </source>
</evidence>
<evidence type="ECO:0000256" key="7">
    <source>
        <dbReference type="ARBA" id="ARBA00023152"/>
    </source>
</evidence>
<sequence>MNHLTKQIGHDTTSISPSPEQDVADDHHPTTFRRYLGEASDIRFFHAVESAFCQQSESGQQEDDPEARVESYEQDGPRQQFLEQSQGPLPPRASADNFVDIYFSTIHIAYPFVSEPDFRQTYESFWRSDSLEGFRGPWLSLLVTIFAIGSCYVGIAEAEGRTSNPQTSRQHQRHFDRAIAIAQNYSSNHTVDHICALLAQCFYLLATCQTDRCWTTLGSAVRIAQSIGLHVEDAHRTGVGNTLPSPEMCRRVWYSIFVLDRLLALQLGRPPAISEAGFDVQLPSQQSDVDFANSTGQYGMHETDWVGDYFIAMIKFSEIIGRVFESLSILLVASICVDLDSDKEIFKDTDWTAVDEDAEVCLKVCQALSSNSNAARLASDMMQRLKKTRTISKVLKNLILTRGDLFTLGETMNCVAIGVVPTAENGFGNITDTLPSGDLFQATMLSQLDSTGLSQESFNLMYQTMPYEVSEPVMSFQRLDSRGKPTVQVEVETKDGKFRALVPSGASKGDYEAIELRDGGEAYGGAGVQKAVQNVQETIGPALLEKQYDLEMGLKEIDSFMIKLDGSSDKSHLGANAILGVSMACARACAAAKKLPLYDFLASELQSSPKHHIVPVPFFNVLNGGVHSGNTMAFQEFMIAPTGANSITQGIQWATEVYQTLRSIIIKKFGTAAIGIGDEGGFAPPITQPTEALDLIMSAIKGAGHEGKINIGIDPASSEFFGDGHYDLGFKSNKPSKLSSTELADLYRSLVDKYPIVLLEDPFAQDDWESWKFFHVVSKIDNIEVVGDDLLATNLIRIEKAAEVDACDSLLLKVNQIGTVSESLAATKRAYELGWVVFVSHRSGETTDDFIADLAVGIGCGHLKAGAPCRGERVAKYNRLMDIEEELQARKVGSSYAGESFRYAYSQAKFA</sequence>
<evidence type="ECO:0000256" key="8">
    <source>
        <dbReference type="ARBA" id="ARBA00023239"/>
    </source>
</evidence>
<dbReference type="InterPro" id="IPR020811">
    <property type="entry name" value="Enolase_N"/>
</dbReference>
<feature type="domain" description="Xylanolytic transcriptional activator regulatory" evidence="13">
    <location>
        <begin position="213"/>
        <end position="289"/>
    </location>
</feature>
<proteinExistence type="inferred from homology"/>
<gene>
    <name evidence="16" type="ORF">H2204_005303</name>
</gene>
<evidence type="ECO:0000259" key="13">
    <source>
        <dbReference type="SMART" id="SM00906"/>
    </source>
</evidence>
<evidence type="ECO:0000256" key="11">
    <source>
        <dbReference type="ARBA" id="ARBA00048333"/>
    </source>
</evidence>
<dbReference type="NCBIfam" id="TIGR01060">
    <property type="entry name" value="eno"/>
    <property type="match status" value="1"/>
</dbReference>
<evidence type="ECO:0000256" key="6">
    <source>
        <dbReference type="ARBA" id="ARBA00022842"/>
    </source>
</evidence>
<evidence type="ECO:0000259" key="14">
    <source>
        <dbReference type="SMART" id="SM01192"/>
    </source>
</evidence>
<feature type="domain" description="Enolase C-terminal TIM barrel" evidence="14">
    <location>
        <begin position="611"/>
        <end position="904"/>
    </location>
</feature>
<evidence type="ECO:0000256" key="4">
    <source>
        <dbReference type="ARBA" id="ARBA00012058"/>
    </source>
</evidence>
<dbReference type="GO" id="GO:0000287">
    <property type="term" value="F:magnesium ion binding"/>
    <property type="evidence" value="ECO:0007669"/>
    <property type="project" value="InterPro"/>
</dbReference>
<dbReference type="Pfam" id="PF03952">
    <property type="entry name" value="Enolase_N"/>
    <property type="match status" value="1"/>
</dbReference>
<dbReference type="SMART" id="SM01192">
    <property type="entry name" value="Enolase_C"/>
    <property type="match status" value="1"/>
</dbReference>
<name>A0AA38Y5X2_9EURO</name>
<dbReference type="SUPFAM" id="SSF54826">
    <property type="entry name" value="Enolase N-terminal domain-like"/>
    <property type="match status" value="1"/>
</dbReference>
<comment type="cofactor">
    <cofactor evidence="1">
        <name>Mg(2+)</name>
        <dbReference type="ChEBI" id="CHEBI:18420"/>
    </cofactor>
</comment>
<dbReference type="SFLD" id="SFLDG00178">
    <property type="entry name" value="enolase"/>
    <property type="match status" value="1"/>
</dbReference>
<evidence type="ECO:0000256" key="10">
    <source>
        <dbReference type="ARBA" id="ARBA00032132"/>
    </source>
</evidence>
<dbReference type="PANTHER" id="PTHR11902:SF6">
    <property type="entry name" value="ENOLASE"/>
    <property type="match status" value="1"/>
</dbReference>
<feature type="region of interest" description="Disordered" evidence="12">
    <location>
        <begin position="55"/>
        <end position="74"/>
    </location>
</feature>
<dbReference type="GO" id="GO:0006096">
    <property type="term" value="P:glycolytic process"/>
    <property type="evidence" value="ECO:0007669"/>
    <property type="project" value="UniProtKB-KW"/>
</dbReference>
<feature type="compositionally biased region" description="Polar residues" evidence="12">
    <location>
        <begin position="10"/>
        <end position="19"/>
    </location>
</feature>
<dbReference type="GO" id="GO:0003677">
    <property type="term" value="F:DNA binding"/>
    <property type="evidence" value="ECO:0007669"/>
    <property type="project" value="InterPro"/>
</dbReference>
<evidence type="ECO:0000256" key="9">
    <source>
        <dbReference type="ARBA" id="ARBA00023242"/>
    </source>
</evidence>
<dbReference type="AlphaFoldDB" id="A0AA38Y5X2"/>
<evidence type="ECO:0000256" key="1">
    <source>
        <dbReference type="ARBA" id="ARBA00001946"/>
    </source>
</evidence>
<feature type="domain" description="Enolase N-terminal" evidence="15">
    <location>
        <begin position="470"/>
        <end position="601"/>
    </location>
</feature>
<dbReference type="InterPro" id="IPR036849">
    <property type="entry name" value="Enolase-like_C_sf"/>
</dbReference>
<organism evidence="16 17">
    <name type="scientific">Knufia peltigerae</name>
    <dbReference type="NCBI Taxonomy" id="1002370"/>
    <lineage>
        <taxon>Eukaryota</taxon>
        <taxon>Fungi</taxon>
        <taxon>Dikarya</taxon>
        <taxon>Ascomycota</taxon>
        <taxon>Pezizomycotina</taxon>
        <taxon>Eurotiomycetes</taxon>
        <taxon>Chaetothyriomycetidae</taxon>
        <taxon>Chaetothyriales</taxon>
        <taxon>Trichomeriaceae</taxon>
        <taxon>Knufia</taxon>
    </lineage>
</organism>
<dbReference type="CDD" id="cd12148">
    <property type="entry name" value="fungal_TF_MHR"/>
    <property type="match status" value="1"/>
</dbReference>
<dbReference type="EMBL" id="JAPDRN010000029">
    <property type="protein sequence ID" value="KAJ9636470.1"/>
    <property type="molecule type" value="Genomic_DNA"/>
</dbReference>
<dbReference type="Proteomes" id="UP001172681">
    <property type="component" value="Unassembled WGS sequence"/>
</dbReference>
<protein>
    <recommendedName>
        <fullName evidence="5">Enolase</fullName>
        <ecNumber evidence="4">4.2.1.11</ecNumber>
    </recommendedName>
    <alternativeName>
        <fullName evidence="10">2-phosphoglycerate dehydratase</fullName>
    </alternativeName>
</protein>
<evidence type="ECO:0000313" key="17">
    <source>
        <dbReference type="Proteomes" id="UP001172681"/>
    </source>
</evidence>
<dbReference type="Gene3D" id="3.30.390.10">
    <property type="entry name" value="Enolase-like, N-terminal domain"/>
    <property type="match status" value="1"/>
</dbReference>
<dbReference type="SMART" id="SM01193">
    <property type="entry name" value="Enolase_N"/>
    <property type="match status" value="1"/>
</dbReference>
<keyword evidence="7" id="KW-0324">Glycolysis</keyword>
<dbReference type="PRINTS" id="PR00148">
    <property type="entry name" value="ENOLASE"/>
</dbReference>
<dbReference type="Pfam" id="PF00113">
    <property type="entry name" value="Enolase_C"/>
    <property type="match status" value="1"/>
</dbReference>
<comment type="catalytic activity">
    <reaction evidence="11">
        <text>(2R)-2-phosphoglycerate = phosphoenolpyruvate + H2O</text>
        <dbReference type="Rhea" id="RHEA:10164"/>
        <dbReference type="ChEBI" id="CHEBI:15377"/>
        <dbReference type="ChEBI" id="CHEBI:58289"/>
        <dbReference type="ChEBI" id="CHEBI:58702"/>
        <dbReference type="EC" id="4.2.1.11"/>
    </reaction>
</comment>
<dbReference type="PROSITE" id="PS00164">
    <property type="entry name" value="ENOLASE"/>
    <property type="match status" value="1"/>
</dbReference>
<evidence type="ECO:0000313" key="16">
    <source>
        <dbReference type="EMBL" id="KAJ9636470.1"/>
    </source>
</evidence>
<dbReference type="SMART" id="SM00906">
    <property type="entry name" value="Fungal_trans"/>
    <property type="match status" value="1"/>
</dbReference>
<dbReference type="GO" id="GO:0006351">
    <property type="term" value="P:DNA-templated transcription"/>
    <property type="evidence" value="ECO:0007669"/>
    <property type="project" value="InterPro"/>
</dbReference>
<dbReference type="InterPro" id="IPR007219">
    <property type="entry name" value="XnlR_reg_dom"/>
</dbReference>
<evidence type="ECO:0000259" key="15">
    <source>
        <dbReference type="SMART" id="SM01193"/>
    </source>
</evidence>
<keyword evidence="17" id="KW-1185">Reference proteome</keyword>